<proteinExistence type="predicted"/>
<name>A0ABP3KMD3_9ACTN</name>
<comment type="caution">
    <text evidence="1">The sequence shown here is derived from an EMBL/GenBank/DDBJ whole genome shotgun (WGS) entry which is preliminary data.</text>
</comment>
<keyword evidence="2" id="KW-1185">Reference proteome</keyword>
<reference evidence="2" key="1">
    <citation type="journal article" date="2019" name="Int. J. Syst. Evol. Microbiol.">
        <title>The Global Catalogue of Microorganisms (GCM) 10K type strain sequencing project: providing services to taxonomists for standard genome sequencing and annotation.</title>
        <authorList>
            <consortium name="The Broad Institute Genomics Platform"/>
            <consortium name="The Broad Institute Genome Sequencing Center for Infectious Disease"/>
            <person name="Wu L."/>
            <person name="Ma J."/>
        </authorList>
    </citation>
    <scope>NUCLEOTIDE SEQUENCE [LARGE SCALE GENOMIC DNA]</scope>
    <source>
        <strain evidence="2">JCM 4805</strain>
    </source>
</reference>
<accession>A0ABP3KMD3</accession>
<dbReference type="Proteomes" id="UP001500909">
    <property type="component" value="Unassembled WGS sequence"/>
</dbReference>
<protein>
    <recommendedName>
        <fullName evidence="3">Ketopantoate reductase C-terminal domain-containing protein</fullName>
    </recommendedName>
</protein>
<dbReference type="EMBL" id="BAAABY010000039">
    <property type="protein sequence ID" value="GAA0482690.1"/>
    <property type="molecule type" value="Genomic_DNA"/>
</dbReference>
<evidence type="ECO:0008006" key="3">
    <source>
        <dbReference type="Google" id="ProtNLM"/>
    </source>
</evidence>
<organism evidence="1 2">
    <name type="scientific">Streptomyces olivaceiscleroticus</name>
    <dbReference type="NCBI Taxonomy" id="68245"/>
    <lineage>
        <taxon>Bacteria</taxon>
        <taxon>Bacillati</taxon>
        <taxon>Actinomycetota</taxon>
        <taxon>Actinomycetes</taxon>
        <taxon>Kitasatosporales</taxon>
        <taxon>Streptomycetaceae</taxon>
        <taxon>Streptomyces</taxon>
    </lineage>
</organism>
<evidence type="ECO:0000313" key="1">
    <source>
        <dbReference type="EMBL" id="GAA0482690.1"/>
    </source>
</evidence>
<evidence type="ECO:0000313" key="2">
    <source>
        <dbReference type="Proteomes" id="UP001500909"/>
    </source>
</evidence>
<gene>
    <name evidence="1" type="ORF">GCM10010361_54450</name>
</gene>
<sequence>MILAVFERHLGELAEGWFDAASGEAHRGGTAPLETVFGVREIPVETAAAVRATTERLVEGGTIPVKEPWRVLEVLLSCCGAAAPTGGKGA</sequence>